<comment type="cofactor">
    <cofactor evidence="8">
        <name>hybrid [4Fe-2O-2S] cluster</name>
        <dbReference type="ChEBI" id="CHEBI:60519"/>
    </cofactor>
    <text evidence="8">Binds 1 hybrid [4Fe-2O-2S] cluster.</text>
</comment>
<comment type="similarity">
    <text evidence="8">Belongs to the HCP family.</text>
</comment>
<feature type="binding site" evidence="8">
    <location>
        <position position="21"/>
    </location>
    <ligand>
        <name>[4Fe-4S] cluster</name>
        <dbReference type="ChEBI" id="CHEBI:49883"/>
    </ligand>
</feature>
<evidence type="ECO:0000256" key="4">
    <source>
        <dbReference type="ARBA" id="ARBA00023002"/>
    </source>
</evidence>
<dbReference type="GO" id="GO:0046872">
    <property type="term" value="F:metal ion binding"/>
    <property type="evidence" value="ECO:0007669"/>
    <property type="project" value="UniProtKB-KW"/>
</dbReference>
<dbReference type="HAMAP" id="MF_00069">
    <property type="entry name" value="Hydroxylam_reduct"/>
    <property type="match status" value="1"/>
</dbReference>
<dbReference type="GO" id="GO:0050418">
    <property type="term" value="F:hydroxylamine reductase activity"/>
    <property type="evidence" value="ECO:0007669"/>
    <property type="project" value="UniProtKB-UniRule"/>
</dbReference>
<dbReference type="RefSeq" id="WP_005858176.1">
    <property type="nucleotide sequence ID" value="NZ_BQOC01000001.1"/>
</dbReference>
<evidence type="ECO:0000313" key="14">
    <source>
        <dbReference type="Proteomes" id="UP000441609"/>
    </source>
</evidence>
<reference evidence="12 13" key="1">
    <citation type="submission" date="2015-09" db="EMBL/GenBank/DDBJ databases">
        <authorList>
            <consortium name="Pathogen Informatics"/>
        </authorList>
    </citation>
    <scope>NUCLEOTIDE SEQUENCE [LARGE SCALE GENOMIC DNA]</scope>
    <source>
        <strain evidence="10 12">2789STDY5608822</strain>
        <strain evidence="9 13">2789STDY5608872</strain>
    </source>
</reference>
<evidence type="ECO:0000256" key="6">
    <source>
        <dbReference type="ARBA" id="ARBA00023014"/>
    </source>
</evidence>
<feature type="binding site" description="via persulfide group" evidence="8">
    <location>
        <position position="402"/>
    </location>
    <ligand>
        <name>hybrid [4Fe-2O-2S] cluster</name>
        <dbReference type="ChEBI" id="CHEBI:60519"/>
    </ligand>
</feature>
<comment type="cofactor">
    <cofactor evidence="8">
        <name>[4Fe-4S] cluster</name>
        <dbReference type="ChEBI" id="CHEBI:49883"/>
    </cofactor>
    <text evidence="8">Binds 1 [4Fe-4S] cluster.</text>
</comment>
<dbReference type="InterPro" id="IPR016100">
    <property type="entry name" value="Prismane_a-bundle"/>
</dbReference>
<feature type="binding site" evidence="8">
    <location>
        <position position="6"/>
    </location>
    <ligand>
        <name>[4Fe-4S] cluster</name>
        <dbReference type="ChEBI" id="CHEBI:49883"/>
    </ligand>
</feature>
<comment type="subcellular location">
    <subcellularLocation>
        <location evidence="1 8">Cytoplasm</location>
    </subcellularLocation>
</comment>
<keyword evidence="4 8" id="KW-0560">Oxidoreductase</keyword>
<dbReference type="Proteomes" id="UP000095455">
    <property type="component" value="Unassembled WGS sequence"/>
</dbReference>
<evidence type="ECO:0000256" key="7">
    <source>
        <dbReference type="ARBA" id="ARBA00051350"/>
    </source>
</evidence>
<dbReference type="PIRSF" id="PIRSF000076">
    <property type="entry name" value="HCP"/>
    <property type="match status" value="1"/>
</dbReference>
<keyword evidence="2 8" id="KW-0963">Cytoplasm</keyword>
<dbReference type="InterPro" id="IPR016099">
    <property type="entry name" value="Prismane-like_a/b-sand"/>
</dbReference>
<dbReference type="GO" id="GO:0004601">
    <property type="term" value="F:peroxidase activity"/>
    <property type="evidence" value="ECO:0007669"/>
    <property type="project" value="TreeGrafter"/>
</dbReference>
<dbReference type="PANTHER" id="PTHR30109:SF0">
    <property type="entry name" value="HYDROXYLAMINE REDUCTASE"/>
    <property type="match status" value="1"/>
</dbReference>
<feature type="modified residue" description="Cysteine persulfide" evidence="8">
    <location>
        <position position="402"/>
    </location>
</feature>
<evidence type="ECO:0000313" key="13">
    <source>
        <dbReference type="Proteomes" id="UP000095591"/>
    </source>
</evidence>
<dbReference type="Pfam" id="PF03063">
    <property type="entry name" value="Prismane"/>
    <property type="match status" value="1"/>
</dbReference>
<comment type="function">
    <text evidence="8">Catalyzes the reduction of hydroxylamine to form NH(3) and H(2)O.</text>
</comment>
<gene>
    <name evidence="8 9" type="primary">hcp</name>
    <name evidence="11" type="synonym">priS</name>
    <name evidence="10" type="ORF">ERS852380_01956</name>
    <name evidence="9" type="ORF">ERS852429_00074</name>
    <name evidence="11" type="ORF">GKD70_11515</name>
</gene>
<dbReference type="GO" id="GO:0005737">
    <property type="term" value="C:cytoplasm"/>
    <property type="evidence" value="ECO:0007669"/>
    <property type="project" value="UniProtKB-SubCell"/>
</dbReference>
<evidence type="ECO:0000256" key="8">
    <source>
        <dbReference type="HAMAP-Rule" id="MF_00069"/>
    </source>
</evidence>
<dbReference type="EMBL" id="CYYK01000006">
    <property type="protein sequence ID" value="CUO28965.1"/>
    <property type="molecule type" value="Genomic_DNA"/>
</dbReference>
<feature type="binding site" evidence="8">
    <location>
        <position position="308"/>
    </location>
    <ligand>
        <name>hybrid [4Fe-2O-2S] cluster</name>
        <dbReference type="ChEBI" id="CHEBI:60519"/>
    </ligand>
</feature>
<feature type="binding site" evidence="8">
    <location>
        <position position="430"/>
    </location>
    <ligand>
        <name>hybrid [4Fe-2O-2S] cluster</name>
        <dbReference type="ChEBI" id="CHEBI:60519"/>
    </ligand>
</feature>
<dbReference type="PANTHER" id="PTHR30109">
    <property type="entry name" value="HYDROXYLAMINE REDUCTASE"/>
    <property type="match status" value="1"/>
</dbReference>
<dbReference type="OrthoDB" id="9761526at2"/>
<dbReference type="InterPro" id="IPR010048">
    <property type="entry name" value="Hydroxylam_reduct"/>
</dbReference>
<dbReference type="SUPFAM" id="SSF56821">
    <property type="entry name" value="Prismane protein-like"/>
    <property type="match status" value="1"/>
</dbReference>
<evidence type="ECO:0000256" key="2">
    <source>
        <dbReference type="ARBA" id="ARBA00022490"/>
    </source>
</evidence>
<feature type="binding site" evidence="8">
    <location>
        <position position="492"/>
    </location>
    <ligand>
        <name>hybrid [4Fe-2O-2S] cluster</name>
        <dbReference type="ChEBI" id="CHEBI:60519"/>
    </ligand>
</feature>
<keyword evidence="6 8" id="KW-0411">Iron-sulfur</keyword>
<accession>A0A173QX89</accession>
<feature type="binding site" evidence="8">
    <location>
        <position position="455"/>
    </location>
    <ligand>
        <name>hybrid [4Fe-2O-2S] cluster</name>
        <dbReference type="ChEBI" id="CHEBI:60519"/>
    </ligand>
</feature>
<feature type="binding site" evidence="8">
    <location>
        <position position="3"/>
    </location>
    <ligand>
        <name>[4Fe-4S] cluster</name>
        <dbReference type="ChEBI" id="CHEBI:49883"/>
    </ligand>
</feature>
<dbReference type="NCBIfam" id="NF003658">
    <property type="entry name" value="PRK05290.1"/>
    <property type="match status" value="1"/>
</dbReference>
<dbReference type="InterPro" id="IPR004137">
    <property type="entry name" value="HCP/CODH"/>
</dbReference>
<dbReference type="GO" id="GO:0051539">
    <property type="term" value="F:4 iron, 4 sulfur cluster binding"/>
    <property type="evidence" value="ECO:0007669"/>
    <property type="project" value="UniProtKB-KW"/>
</dbReference>
<evidence type="ECO:0000313" key="9">
    <source>
        <dbReference type="EMBL" id="CUM69888.1"/>
    </source>
</evidence>
<feature type="binding site" evidence="8">
    <location>
        <position position="240"/>
    </location>
    <ligand>
        <name>hybrid [4Fe-2O-2S] cluster</name>
        <dbReference type="ChEBI" id="CHEBI:60519"/>
    </ligand>
</feature>
<dbReference type="Proteomes" id="UP000095591">
    <property type="component" value="Unassembled WGS sequence"/>
</dbReference>
<dbReference type="FunFam" id="1.20.1270.20:FF:000001">
    <property type="entry name" value="Hydroxylamine reductase"/>
    <property type="match status" value="1"/>
</dbReference>
<dbReference type="EC" id="1.7.99.1" evidence="8"/>
<reference evidence="11 14" key="2">
    <citation type="journal article" date="2019" name="Nat. Med.">
        <title>A library of human gut bacterial isolates paired with longitudinal multiomics data enables mechanistic microbiome research.</title>
        <authorList>
            <person name="Poyet M."/>
            <person name="Groussin M."/>
            <person name="Gibbons S.M."/>
            <person name="Avila-Pacheco J."/>
            <person name="Jiang X."/>
            <person name="Kearney S.M."/>
            <person name="Perrotta A.R."/>
            <person name="Berdy B."/>
            <person name="Zhao S."/>
            <person name="Lieberman T.D."/>
            <person name="Swanson P.K."/>
            <person name="Smith M."/>
            <person name="Roesemann S."/>
            <person name="Alexander J.E."/>
            <person name="Rich S.A."/>
            <person name="Livny J."/>
            <person name="Vlamakis H."/>
            <person name="Clish C."/>
            <person name="Bullock K."/>
            <person name="Deik A."/>
            <person name="Scott J."/>
            <person name="Pierce K.A."/>
            <person name="Xavier R.J."/>
            <person name="Alm E.J."/>
        </authorList>
    </citation>
    <scope>NUCLEOTIDE SEQUENCE [LARGE SCALE GENOMIC DNA]</scope>
    <source>
        <strain evidence="11 14">BIOML-A20</strain>
    </source>
</reference>
<keyword evidence="8" id="KW-0004">4Fe-4S</keyword>
<keyword evidence="5 8" id="KW-0408">Iron</keyword>
<dbReference type="NCBIfam" id="TIGR01703">
    <property type="entry name" value="hybrid_clust"/>
    <property type="match status" value="1"/>
</dbReference>
<dbReference type="FunFam" id="3.40.50.2030:FF:000001">
    <property type="entry name" value="Hydroxylamine reductase"/>
    <property type="match status" value="1"/>
</dbReference>
<feature type="binding site" evidence="8">
    <location>
        <position position="15"/>
    </location>
    <ligand>
        <name>[4Fe-4S] cluster</name>
        <dbReference type="ChEBI" id="CHEBI:49883"/>
    </ligand>
</feature>
<dbReference type="CDD" id="cd01914">
    <property type="entry name" value="HCP"/>
    <property type="match status" value="1"/>
</dbReference>
<protein>
    <recommendedName>
        <fullName evidence="8">Hydroxylamine reductase</fullName>
        <ecNumber evidence="8">1.7.99.1</ecNumber>
    </recommendedName>
    <alternativeName>
        <fullName evidence="8">Hybrid-cluster protein</fullName>
        <shortName evidence="8">HCP</shortName>
    </alternativeName>
    <alternativeName>
        <fullName evidence="8">Prismane protein</fullName>
    </alternativeName>
</protein>
<dbReference type="Gene3D" id="1.20.1270.20">
    <property type="match status" value="2"/>
</dbReference>
<dbReference type="FunFam" id="3.40.50.2030:FF:000002">
    <property type="entry name" value="Hydroxylamine reductase"/>
    <property type="match status" value="1"/>
</dbReference>
<sequence>MFCYQCQETAQGKGCTLKGVCGKTAEVAGLQDLLMYLMKGISKLTTTLRKQGVESSTANKFIVDGLFMTITNANFDSSRFVSKIKEAYQLRENLLNELHRLGIHLSLTCDCLTWKSDKVEEMEVKAKEVGILATENEDIRSLCELLTYGVKGMAAYVEHAYNLGFEDTSLYAFMQDALVATTRSDLTVADLTQWVLTCGEYGVKAMALLDKANTSTYGNPEITKVNIGVGKNPGILISGHDLRDIQDLLEQTEGTGIDVYTHSEMLPAHYYPAFKKYKHFVGNYGSAWWKQTSDFETFNGVILFTTNCLVPPRSSATYADRVYTTGSTGFEGFPHIADRKPGGSKDFSALIEHAKKCAPPTEIEHGEIIGGFAHEQVFQLADKVIDAVKSGAIRKFFVMAGCDGRMKSRSYYTEFAEKLPKDTVILTAGCAKYRYNKLPLGEIRGIPRVLDAGQCNDSYSLVMIALKLKEIFGLDDVNELPIAYNIAWYEQKAVIVLLALLYLGVKNIHLGPTLPAFLSPNVAKVLVDNFGIAGIGSVDEDMELFLGK</sequence>
<dbReference type="GO" id="GO:0042542">
    <property type="term" value="P:response to hydrogen peroxide"/>
    <property type="evidence" value="ECO:0007669"/>
    <property type="project" value="TreeGrafter"/>
</dbReference>
<evidence type="ECO:0000256" key="1">
    <source>
        <dbReference type="ARBA" id="ARBA00004496"/>
    </source>
</evidence>
<comment type="catalytic activity">
    <reaction evidence="7 8">
        <text>A + NH4(+) + H2O = hydroxylamine + AH2 + H(+)</text>
        <dbReference type="Rhea" id="RHEA:22052"/>
        <dbReference type="ChEBI" id="CHEBI:13193"/>
        <dbReference type="ChEBI" id="CHEBI:15377"/>
        <dbReference type="ChEBI" id="CHEBI:15378"/>
        <dbReference type="ChEBI" id="CHEBI:15429"/>
        <dbReference type="ChEBI" id="CHEBI:17499"/>
        <dbReference type="ChEBI" id="CHEBI:28938"/>
        <dbReference type="EC" id="1.7.99.1"/>
    </reaction>
</comment>
<evidence type="ECO:0000256" key="3">
    <source>
        <dbReference type="ARBA" id="ARBA00022723"/>
    </source>
</evidence>
<dbReference type="Proteomes" id="UP000441609">
    <property type="component" value="Unassembled WGS sequence"/>
</dbReference>
<dbReference type="EMBL" id="WKMO01000009">
    <property type="protein sequence ID" value="MSB73894.1"/>
    <property type="molecule type" value="Genomic_DNA"/>
</dbReference>
<keyword evidence="3 8" id="KW-0479">Metal-binding</keyword>
<feature type="binding site" evidence="8">
    <location>
        <position position="264"/>
    </location>
    <ligand>
        <name>hybrid [4Fe-2O-2S] cluster</name>
        <dbReference type="ChEBI" id="CHEBI:60519"/>
    </ligand>
</feature>
<dbReference type="Gene3D" id="3.40.50.2030">
    <property type="match status" value="2"/>
</dbReference>
<name>A0A173QX89_PARDI</name>
<evidence type="ECO:0000313" key="10">
    <source>
        <dbReference type="EMBL" id="CUO28965.1"/>
    </source>
</evidence>
<dbReference type="AlphaFoldDB" id="A0A173QX89"/>
<organism evidence="9 13">
    <name type="scientific">Parabacteroides distasonis</name>
    <dbReference type="NCBI Taxonomy" id="823"/>
    <lineage>
        <taxon>Bacteria</taxon>
        <taxon>Pseudomonadati</taxon>
        <taxon>Bacteroidota</taxon>
        <taxon>Bacteroidia</taxon>
        <taxon>Bacteroidales</taxon>
        <taxon>Tannerellaceae</taxon>
        <taxon>Parabacteroides</taxon>
    </lineage>
</organism>
<evidence type="ECO:0000313" key="11">
    <source>
        <dbReference type="EMBL" id="MSB73894.1"/>
    </source>
</evidence>
<proteinExistence type="inferred from homology"/>
<dbReference type="EMBL" id="CYXP01000001">
    <property type="protein sequence ID" value="CUM69888.1"/>
    <property type="molecule type" value="Genomic_DNA"/>
</dbReference>
<evidence type="ECO:0000313" key="12">
    <source>
        <dbReference type="Proteomes" id="UP000095455"/>
    </source>
</evidence>
<feature type="binding site" evidence="8">
    <location>
        <position position="490"/>
    </location>
    <ligand>
        <name>hybrid [4Fe-2O-2S] cluster</name>
        <dbReference type="ChEBI" id="CHEBI:60519"/>
    </ligand>
</feature>
<evidence type="ECO:0000256" key="5">
    <source>
        <dbReference type="ARBA" id="ARBA00023004"/>
    </source>
</evidence>
<dbReference type="InterPro" id="IPR011254">
    <property type="entry name" value="Prismane-like_sf"/>
</dbReference>